<evidence type="ECO:0000256" key="2">
    <source>
        <dbReference type="ARBA" id="ARBA00022723"/>
    </source>
</evidence>
<evidence type="ECO:0008006" key="12">
    <source>
        <dbReference type="Google" id="ProtNLM"/>
    </source>
</evidence>
<evidence type="ECO:0000313" key="10">
    <source>
        <dbReference type="EMBL" id="CAK74043.1"/>
    </source>
</evidence>
<evidence type="ECO:0000259" key="8">
    <source>
        <dbReference type="PROSITE" id="PS50089"/>
    </source>
</evidence>
<dbReference type="InterPro" id="IPR027370">
    <property type="entry name" value="Znf-RING_euk"/>
</dbReference>
<keyword evidence="6" id="KW-0862">Zinc</keyword>
<evidence type="ECO:0000256" key="3">
    <source>
        <dbReference type="ARBA" id="ARBA00022737"/>
    </source>
</evidence>
<name>A0CTC6_PARTE</name>
<dbReference type="RefSeq" id="XP_001441440.1">
    <property type="nucleotide sequence ID" value="XM_001441403.1"/>
</dbReference>
<dbReference type="GO" id="GO:0061630">
    <property type="term" value="F:ubiquitin protein ligase activity"/>
    <property type="evidence" value="ECO:0000318"/>
    <property type="project" value="GO_Central"/>
</dbReference>
<protein>
    <recommendedName>
        <fullName evidence="12">RING-type domain-containing protein</fullName>
    </recommendedName>
</protein>
<dbReference type="GO" id="GO:0005886">
    <property type="term" value="C:plasma membrane"/>
    <property type="evidence" value="ECO:0000318"/>
    <property type="project" value="GO_Central"/>
</dbReference>
<dbReference type="SMART" id="SM00184">
    <property type="entry name" value="RING"/>
    <property type="match status" value="2"/>
</dbReference>
<evidence type="ECO:0000256" key="7">
    <source>
        <dbReference type="PROSITE-ProRule" id="PRU00175"/>
    </source>
</evidence>
<dbReference type="HOGENOM" id="CLU_439098_0_0_1"/>
<evidence type="ECO:0000256" key="5">
    <source>
        <dbReference type="ARBA" id="ARBA00022786"/>
    </source>
</evidence>
<keyword evidence="4 7" id="KW-0863">Zinc-finger</keyword>
<dbReference type="PROSITE" id="PS51873">
    <property type="entry name" value="TRIAD"/>
    <property type="match status" value="1"/>
</dbReference>
<keyword evidence="5" id="KW-0833">Ubl conjugation pathway</keyword>
<dbReference type="InterPro" id="IPR001841">
    <property type="entry name" value="Znf_RING"/>
</dbReference>
<evidence type="ECO:0000256" key="6">
    <source>
        <dbReference type="ARBA" id="ARBA00022833"/>
    </source>
</evidence>
<dbReference type="eggNOG" id="KOG1428">
    <property type="taxonomic scope" value="Eukaryota"/>
</dbReference>
<sequence length="676" mass="78315">MYANQYLKTIKFQNMYFECPCSFRKELEQESQIIRHIDCCQEFNSDSPLCNMYKRGNVEEIPIEQLVTFLCDLKLQVERIEIVLNRSKIKYYCFIGGYRKQILPIISDLTFDQSNKLSSSSQIKQNNVEVKQNSIVLRFRSKNKANVQQPFKIDLGDLSQNNKASSSLFSPRLLEDDKSSNNMTTRDPTSIIQEQSKINSLQQQDQKLACEACRKPFYFNQDFGKLWFLENCGHVMCKFCIHRLAREDYIENNGKIMCKEIGCNAQMRQFELKEVLGIDMFDDLDKRLALKNQNIVECIKCQFQSSFDKGSSKELDESKQSKNISGEASINYGNNRFICEQCKTEQCRECKAVPYHIGMTCQLYKTIQHTNKCILCDFPCEGKVCNKEYCQRRIQRVCQNTLDCGHSCNGVQGEECLCLLCSNQDPNDYCNICFTEPLKFAPCIKTECGHIFHEECILKKLDAKWNGPRISFEYCTCPSCKKWLNVKHQKIQLKLNEAIQFKQQIQELCIERLGIEGKKQAQELRDPESSYYQKPQEFAMDKFCFYECFKCIKPYFGGIKNSLAGAENYGRIQFNKEDLICPGCCPISFEAKCNKHGYRYVEFKCRFCCSVAVWFCLGKIHYCETCHSGRNPNMSKPCPGPKQCPLGVDHMPTGQEHVLGCALCRTKRLDVILKQK</sequence>
<dbReference type="OMA" id="NICFTEP"/>
<feature type="domain" description="RING-type" evidence="9">
    <location>
        <begin position="206"/>
        <end position="447"/>
    </location>
</feature>
<organism evidence="10 11">
    <name type="scientific">Paramecium tetraurelia</name>
    <dbReference type="NCBI Taxonomy" id="5888"/>
    <lineage>
        <taxon>Eukaryota</taxon>
        <taxon>Sar</taxon>
        <taxon>Alveolata</taxon>
        <taxon>Ciliophora</taxon>
        <taxon>Intramacronucleata</taxon>
        <taxon>Oligohymenophorea</taxon>
        <taxon>Peniculida</taxon>
        <taxon>Parameciidae</taxon>
        <taxon>Paramecium</taxon>
    </lineage>
</organism>
<keyword evidence="3" id="KW-0677">Repeat</keyword>
<dbReference type="InParanoid" id="A0CTC6"/>
<reference evidence="10 11" key="1">
    <citation type="journal article" date="2006" name="Nature">
        <title>Global trends of whole-genome duplications revealed by the ciliate Paramecium tetraurelia.</title>
        <authorList>
            <consortium name="Genoscope"/>
            <person name="Aury J.-M."/>
            <person name="Jaillon O."/>
            <person name="Duret L."/>
            <person name="Noel B."/>
            <person name="Jubin C."/>
            <person name="Porcel B.M."/>
            <person name="Segurens B."/>
            <person name="Daubin V."/>
            <person name="Anthouard V."/>
            <person name="Aiach N."/>
            <person name="Arnaiz O."/>
            <person name="Billaut A."/>
            <person name="Beisson J."/>
            <person name="Blanc I."/>
            <person name="Bouhouche K."/>
            <person name="Camara F."/>
            <person name="Duharcourt S."/>
            <person name="Guigo R."/>
            <person name="Gogendeau D."/>
            <person name="Katinka M."/>
            <person name="Keller A.-M."/>
            <person name="Kissmehl R."/>
            <person name="Klotz C."/>
            <person name="Koll F."/>
            <person name="Le Moue A."/>
            <person name="Lepere C."/>
            <person name="Malinsky S."/>
            <person name="Nowacki M."/>
            <person name="Nowak J.K."/>
            <person name="Plattner H."/>
            <person name="Poulain J."/>
            <person name="Ruiz F."/>
            <person name="Serrano V."/>
            <person name="Zagulski M."/>
            <person name="Dessen P."/>
            <person name="Betermier M."/>
            <person name="Weissenbach J."/>
            <person name="Scarpelli C."/>
            <person name="Schachter V."/>
            <person name="Sperling L."/>
            <person name="Meyer E."/>
            <person name="Cohen J."/>
            <person name="Wincker P."/>
        </authorList>
    </citation>
    <scope>NUCLEOTIDE SEQUENCE [LARGE SCALE GENOMIC DNA]</scope>
    <source>
        <strain evidence="10 11">Stock d4-2</strain>
    </source>
</reference>
<dbReference type="PANTHER" id="PTHR45943">
    <property type="entry name" value="E3 UBIQUITIN-PROTEIN LIGASE MYCBP2"/>
    <property type="match status" value="1"/>
</dbReference>
<dbReference type="SMART" id="SM00647">
    <property type="entry name" value="IBR"/>
    <property type="match status" value="1"/>
</dbReference>
<accession>A0CTC6</accession>
<dbReference type="GO" id="GO:0005634">
    <property type="term" value="C:nucleus"/>
    <property type="evidence" value="ECO:0000318"/>
    <property type="project" value="GO_Central"/>
</dbReference>
<dbReference type="STRING" id="5888.A0CTC6"/>
<dbReference type="EMBL" id="CT868174">
    <property type="protein sequence ID" value="CAK74043.1"/>
    <property type="molecule type" value="Genomic_DNA"/>
</dbReference>
<dbReference type="CDD" id="cd16463">
    <property type="entry name" value="RING-H2_PHR"/>
    <property type="match status" value="1"/>
</dbReference>
<dbReference type="SUPFAM" id="SSF57850">
    <property type="entry name" value="RING/U-box"/>
    <property type="match status" value="2"/>
</dbReference>
<dbReference type="PANTHER" id="PTHR45943:SF2">
    <property type="entry name" value="RING-TYPE DOMAIN-CONTAINING PROTEIN"/>
    <property type="match status" value="1"/>
</dbReference>
<dbReference type="KEGG" id="ptm:GSPATT00010277001"/>
<dbReference type="PROSITE" id="PS00518">
    <property type="entry name" value="ZF_RING_1"/>
    <property type="match status" value="1"/>
</dbReference>
<evidence type="ECO:0000259" key="9">
    <source>
        <dbReference type="PROSITE" id="PS51873"/>
    </source>
</evidence>
<evidence type="ECO:0000313" key="11">
    <source>
        <dbReference type="Proteomes" id="UP000000600"/>
    </source>
</evidence>
<dbReference type="InterPro" id="IPR044066">
    <property type="entry name" value="TRIAD_supradom"/>
</dbReference>
<dbReference type="PROSITE" id="PS50089">
    <property type="entry name" value="ZF_RING_2"/>
    <property type="match status" value="1"/>
</dbReference>
<dbReference type="InterPro" id="IPR013083">
    <property type="entry name" value="Znf_RING/FYVE/PHD"/>
</dbReference>
<evidence type="ECO:0000256" key="4">
    <source>
        <dbReference type="ARBA" id="ARBA00022771"/>
    </source>
</evidence>
<dbReference type="AlphaFoldDB" id="A0CTC6"/>
<keyword evidence="2" id="KW-0479">Metal-binding</keyword>
<keyword evidence="11" id="KW-1185">Reference proteome</keyword>
<dbReference type="Pfam" id="PF13445">
    <property type="entry name" value="zf-RING_UBOX"/>
    <property type="match status" value="1"/>
</dbReference>
<dbReference type="FunFam" id="3.30.40.10:FF:001131">
    <property type="entry name" value="Uncharacterized protein"/>
    <property type="match status" value="1"/>
</dbReference>
<dbReference type="GO" id="GO:0008270">
    <property type="term" value="F:zinc ion binding"/>
    <property type="evidence" value="ECO:0007669"/>
    <property type="project" value="UniProtKB-KW"/>
</dbReference>
<feature type="domain" description="RING-type" evidence="8">
    <location>
        <begin position="430"/>
        <end position="481"/>
    </location>
</feature>
<dbReference type="Gene3D" id="3.30.40.10">
    <property type="entry name" value="Zinc/RING finger domain, C3HC4 (zinc finger)"/>
    <property type="match status" value="2"/>
</dbReference>
<dbReference type="FunFam" id="3.30.40.10:FF:001795">
    <property type="entry name" value="Uncharacterized protein"/>
    <property type="match status" value="1"/>
</dbReference>
<keyword evidence="1" id="KW-0808">Transferase</keyword>
<dbReference type="InterPro" id="IPR017907">
    <property type="entry name" value="Znf_RING_CS"/>
</dbReference>
<proteinExistence type="predicted"/>
<gene>
    <name evidence="10" type="ORF">GSPATT00010277001</name>
</gene>
<dbReference type="GeneID" id="5027225"/>
<dbReference type="Proteomes" id="UP000000600">
    <property type="component" value="Unassembled WGS sequence"/>
</dbReference>
<evidence type="ECO:0000256" key="1">
    <source>
        <dbReference type="ARBA" id="ARBA00022679"/>
    </source>
</evidence>
<dbReference type="InterPro" id="IPR002867">
    <property type="entry name" value="IBR_dom"/>
</dbReference>
<dbReference type="OrthoDB" id="6050183at2759"/>